<evidence type="ECO:0000256" key="7">
    <source>
        <dbReference type="ARBA" id="ARBA00022777"/>
    </source>
</evidence>
<dbReference type="RefSeq" id="WP_155201314.1">
    <property type="nucleotide sequence ID" value="NZ_WMZL01000008.1"/>
</dbReference>
<comment type="caution">
    <text evidence="12">The sequence shown here is derived from an EMBL/GenBank/DDBJ whole genome shotgun (WGS) entry which is preliminary data.</text>
</comment>
<evidence type="ECO:0000256" key="9">
    <source>
        <dbReference type="ARBA" id="ARBA00022989"/>
    </source>
</evidence>
<name>A0A6I3Q8L4_9FIRM</name>
<keyword evidence="5" id="KW-0812">Transmembrane</keyword>
<organism evidence="12 13">
    <name type="scientific">Ruthenibacterium lactatiformans</name>
    <dbReference type="NCBI Taxonomy" id="1550024"/>
    <lineage>
        <taxon>Bacteria</taxon>
        <taxon>Bacillati</taxon>
        <taxon>Bacillota</taxon>
        <taxon>Clostridia</taxon>
        <taxon>Eubacteriales</taxon>
        <taxon>Oscillospiraceae</taxon>
        <taxon>Ruthenibacterium</taxon>
    </lineage>
</organism>
<keyword evidence="3" id="KW-0597">Phosphoprotein</keyword>
<evidence type="ECO:0000313" key="12">
    <source>
        <dbReference type="EMBL" id="MTS51744.1"/>
    </source>
</evidence>
<evidence type="ECO:0000256" key="5">
    <source>
        <dbReference type="ARBA" id="ARBA00022692"/>
    </source>
</evidence>
<accession>A0A6I3Q8L4</accession>
<protein>
    <submittedName>
        <fullName evidence="12">HAMP domain-containing protein</fullName>
    </submittedName>
</protein>
<keyword evidence="2" id="KW-1003">Cell membrane</keyword>
<dbReference type="SUPFAM" id="SSF158472">
    <property type="entry name" value="HAMP domain-like"/>
    <property type="match status" value="1"/>
</dbReference>
<dbReference type="Proteomes" id="UP000449193">
    <property type="component" value="Unassembled WGS sequence"/>
</dbReference>
<dbReference type="GO" id="GO:0005524">
    <property type="term" value="F:ATP binding"/>
    <property type="evidence" value="ECO:0007669"/>
    <property type="project" value="UniProtKB-KW"/>
</dbReference>
<dbReference type="SMART" id="SM00304">
    <property type="entry name" value="HAMP"/>
    <property type="match status" value="1"/>
</dbReference>
<keyword evidence="8" id="KW-0067">ATP-binding</keyword>
<keyword evidence="6" id="KW-0547">Nucleotide-binding</keyword>
<gene>
    <name evidence="12" type="ORF">GMD52_09345</name>
</gene>
<reference evidence="12 13" key="1">
    <citation type="journal article" date="2019" name="Nat. Med.">
        <title>A library of human gut bacterial isolates paired with longitudinal multiomics data enables mechanistic microbiome research.</title>
        <authorList>
            <person name="Poyet M."/>
            <person name="Groussin M."/>
            <person name="Gibbons S.M."/>
            <person name="Avila-Pacheco J."/>
            <person name="Jiang X."/>
            <person name="Kearney S.M."/>
            <person name="Perrotta A.R."/>
            <person name="Berdy B."/>
            <person name="Zhao S."/>
            <person name="Lieberman T.D."/>
            <person name="Swanson P.K."/>
            <person name="Smith M."/>
            <person name="Roesemann S."/>
            <person name="Alexander J.E."/>
            <person name="Rich S.A."/>
            <person name="Livny J."/>
            <person name="Vlamakis H."/>
            <person name="Clish C."/>
            <person name="Bullock K."/>
            <person name="Deik A."/>
            <person name="Scott J."/>
            <person name="Pierce K.A."/>
            <person name="Xavier R.J."/>
            <person name="Alm E.J."/>
        </authorList>
    </citation>
    <scope>NUCLEOTIDE SEQUENCE [LARGE SCALE GENOMIC DNA]</scope>
    <source>
        <strain evidence="12 13">BIOML-A7</strain>
    </source>
</reference>
<dbReference type="InterPro" id="IPR036890">
    <property type="entry name" value="HATPase_C_sf"/>
</dbReference>
<dbReference type="AlphaFoldDB" id="A0A6I3Q8L4"/>
<dbReference type="PROSITE" id="PS50885">
    <property type="entry name" value="HAMP"/>
    <property type="match status" value="1"/>
</dbReference>
<dbReference type="Gene3D" id="6.10.340.10">
    <property type="match status" value="1"/>
</dbReference>
<keyword evidence="10" id="KW-0902">Two-component regulatory system</keyword>
<dbReference type="PANTHER" id="PTHR34220:SF11">
    <property type="entry name" value="SENSOR PROTEIN KINASE HPTS"/>
    <property type="match status" value="1"/>
</dbReference>
<evidence type="ECO:0000256" key="1">
    <source>
        <dbReference type="ARBA" id="ARBA00004651"/>
    </source>
</evidence>
<dbReference type="EMBL" id="WMZR01000010">
    <property type="protein sequence ID" value="MTS51744.1"/>
    <property type="molecule type" value="Genomic_DNA"/>
</dbReference>
<evidence type="ECO:0000256" key="8">
    <source>
        <dbReference type="ARBA" id="ARBA00022840"/>
    </source>
</evidence>
<dbReference type="GO" id="GO:0005886">
    <property type="term" value="C:plasma membrane"/>
    <property type="evidence" value="ECO:0007669"/>
    <property type="project" value="UniProtKB-SubCell"/>
</dbReference>
<dbReference type="SUPFAM" id="SSF55874">
    <property type="entry name" value="ATPase domain of HSP90 chaperone/DNA topoisomerase II/histidine kinase"/>
    <property type="match status" value="1"/>
</dbReference>
<dbReference type="PANTHER" id="PTHR34220">
    <property type="entry name" value="SENSOR HISTIDINE KINASE YPDA"/>
    <property type="match status" value="1"/>
</dbReference>
<evidence type="ECO:0000256" key="11">
    <source>
        <dbReference type="ARBA" id="ARBA00023136"/>
    </source>
</evidence>
<proteinExistence type="predicted"/>
<sequence>MKHIRNMSITKKMILICLNICLIPLIVGFFVIFKIYVARLNEHTMEFAQAFNAQITANLNHVIQDYEGISKSVLVDNELFFYSEKTQRSVTELVRDNESIQRVLFRITTLQPKVKTVSILMHNGDFIHTGSKGLKINQTAFYEKPWVKGLDQSTENFYVVPAHKADYWNSRTNELVITFVRKIMSSGMKYRGALMIDIDPASVIVLSEEYENAKQKYDIEIRIEDSAGNILYDTRLMDDPTQWQDESMTAPAFGDDYIALEQQSETLGLTVYTAIPKESLNLEEKYVRLMTILVVLLCGVIVVLIVVPISSALTSRLVKVSYGMRQMKNGKYITLPNYESSDELGMLVSSYNYMVHEMEQLIEKVYVAELVKKDSEIAALQNQINPHMLFNTLEVIRMKSLCNGDPVVSKMIFLLAKMFRTMLDSSKKNHRIRDELIYAEEFMRLQNLQSTDQFCFTYDIDALLLDILCIPVLFQPLLENCIEHGRRDKSERLNIKITGKAEGEIAIFQVCDDGRGMDEESLALTRRRLEKARQITDPLLHSEIGGSQNIGLINILRRLRLADERCSDLDILYSNSSGTCIEFRMRIRMCLDEGL</sequence>
<evidence type="ECO:0000256" key="6">
    <source>
        <dbReference type="ARBA" id="ARBA00022741"/>
    </source>
</evidence>
<evidence type="ECO:0000256" key="4">
    <source>
        <dbReference type="ARBA" id="ARBA00022679"/>
    </source>
</evidence>
<dbReference type="Gene3D" id="3.30.565.10">
    <property type="entry name" value="Histidine kinase-like ATPase, C-terminal domain"/>
    <property type="match status" value="1"/>
</dbReference>
<dbReference type="Pfam" id="PF06580">
    <property type="entry name" value="His_kinase"/>
    <property type="match status" value="1"/>
</dbReference>
<dbReference type="GO" id="GO:0000155">
    <property type="term" value="F:phosphorelay sensor kinase activity"/>
    <property type="evidence" value="ECO:0007669"/>
    <property type="project" value="InterPro"/>
</dbReference>
<keyword evidence="11" id="KW-0472">Membrane</keyword>
<evidence type="ECO:0000313" key="13">
    <source>
        <dbReference type="Proteomes" id="UP000449193"/>
    </source>
</evidence>
<keyword evidence="4" id="KW-0808">Transferase</keyword>
<comment type="subcellular location">
    <subcellularLocation>
        <location evidence="1">Cell membrane</location>
        <topology evidence="1">Multi-pass membrane protein</topology>
    </subcellularLocation>
</comment>
<dbReference type="InterPro" id="IPR050640">
    <property type="entry name" value="Bact_2-comp_sensor_kinase"/>
</dbReference>
<dbReference type="InterPro" id="IPR003660">
    <property type="entry name" value="HAMP_dom"/>
</dbReference>
<keyword evidence="9" id="KW-1133">Transmembrane helix</keyword>
<evidence type="ECO:0000256" key="10">
    <source>
        <dbReference type="ARBA" id="ARBA00023012"/>
    </source>
</evidence>
<keyword evidence="7" id="KW-0418">Kinase</keyword>
<evidence type="ECO:0000256" key="2">
    <source>
        <dbReference type="ARBA" id="ARBA00022475"/>
    </source>
</evidence>
<dbReference type="CDD" id="cd06225">
    <property type="entry name" value="HAMP"/>
    <property type="match status" value="1"/>
</dbReference>
<dbReference type="InterPro" id="IPR010559">
    <property type="entry name" value="Sig_transdc_His_kin_internal"/>
</dbReference>
<dbReference type="CDD" id="cd18773">
    <property type="entry name" value="PDC1_HK_sensor"/>
    <property type="match status" value="1"/>
</dbReference>
<evidence type="ECO:0000256" key="3">
    <source>
        <dbReference type="ARBA" id="ARBA00022553"/>
    </source>
</evidence>